<evidence type="ECO:0000259" key="4">
    <source>
        <dbReference type="PROSITE" id="PS50110"/>
    </source>
</evidence>
<accession>A0A4R5W204</accession>
<name>A0A4R5W204_9BURK</name>
<dbReference type="PROSITE" id="PS50110">
    <property type="entry name" value="RESPONSE_REGULATORY"/>
    <property type="match status" value="1"/>
</dbReference>
<feature type="domain" description="Response regulatory" evidence="4">
    <location>
        <begin position="6"/>
        <end position="127"/>
    </location>
</feature>
<dbReference type="EMBL" id="SMYL01000003">
    <property type="protein sequence ID" value="TDK66446.1"/>
    <property type="molecule type" value="Genomic_DNA"/>
</dbReference>
<protein>
    <submittedName>
        <fullName evidence="5">Response regulator</fullName>
    </submittedName>
</protein>
<dbReference type="AlphaFoldDB" id="A0A4R5W204"/>
<organism evidence="5 6">
    <name type="scientific">Sapientia aquatica</name>
    <dbReference type="NCBI Taxonomy" id="1549640"/>
    <lineage>
        <taxon>Bacteria</taxon>
        <taxon>Pseudomonadati</taxon>
        <taxon>Pseudomonadota</taxon>
        <taxon>Betaproteobacteria</taxon>
        <taxon>Burkholderiales</taxon>
        <taxon>Oxalobacteraceae</taxon>
        <taxon>Sapientia</taxon>
    </lineage>
</organism>
<comment type="caution">
    <text evidence="5">The sequence shown here is derived from an EMBL/GenBank/DDBJ whole genome shotgun (WGS) entry which is preliminary data.</text>
</comment>
<keyword evidence="6" id="KW-1185">Reference proteome</keyword>
<feature type="modified residue" description="4-aspartylphosphate" evidence="3">
    <location>
        <position position="55"/>
    </location>
</feature>
<dbReference type="Proteomes" id="UP000294829">
    <property type="component" value="Unassembled WGS sequence"/>
</dbReference>
<dbReference type="SUPFAM" id="SSF52172">
    <property type="entry name" value="CheY-like"/>
    <property type="match status" value="1"/>
</dbReference>
<gene>
    <name evidence="5" type="ORF">E2I14_08200</name>
</gene>
<dbReference type="OrthoDB" id="9179585at2"/>
<dbReference type="PANTHER" id="PTHR45339">
    <property type="entry name" value="HYBRID SIGNAL TRANSDUCTION HISTIDINE KINASE J"/>
    <property type="match status" value="1"/>
</dbReference>
<dbReference type="PANTHER" id="PTHR45339:SF1">
    <property type="entry name" value="HYBRID SIGNAL TRANSDUCTION HISTIDINE KINASE J"/>
    <property type="match status" value="1"/>
</dbReference>
<dbReference type="Pfam" id="PF00072">
    <property type="entry name" value="Response_reg"/>
    <property type="match status" value="1"/>
</dbReference>
<keyword evidence="1 3" id="KW-0597">Phosphoprotein</keyword>
<dbReference type="CDD" id="cd17546">
    <property type="entry name" value="REC_hyHK_CKI1_RcsC-like"/>
    <property type="match status" value="1"/>
</dbReference>
<dbReference type="InterPro" id="IPR011006">
    <property type="entry name" value="CheY-like_superfamily"/>
</dbReference>
<evidence type="ECO:0000256" key="3">
    <source>
        <dbReference type="PROSITE-ProRule" id="PRU00169"/>
    </source>
</evidence>
<evidence type="ECO:0000313" key="6">
    <source>
        <dbReference type="Proteomes" id="UP000294829"/>
    </source>
</evidence>
<dbReference type="RefSeq" id="WP_133327337.1">
    <property type="nucleotide sequence ID" value="NZ_SMYL01000003.1"/>
</dbReference>
<evidence type="ECO:0000256" key="2">
    <source>
        <dbReference type="ARBA" id="ARBA00023012"/>
    </source>
</evidence>
<proteinExistence type="predicted"/>
<dbReference type="InterPro" id="IPR001789">
    <property type="entry name" value="Sig_transdc_resp-reg_receiver"/>
</dbReference>
<dbReference type="SMART" id="SM00448">
    <property type="entry name" value="REC"/>
    <property type="match status" value="1"/>
</dbReference>
<keyword evidence="2" id="KW-0902">Two-component regulatory system</keyword>
<dbReference type="GO" id="GO:0000160">
    <property type="term" value="P:phosphorelay signal transduction system"/>
    <property type="evidence" value="ECO:0007669"/>
    <property type="project" value="UniProtKB-KW"/>
</dbReference>
<evidence type="ECO:0000256" key="1">
    <source>
        <dbReference type="ARBA" id="ARBA00022553"/>
    </source>
</evidence>
<sequence length="130" mass="14413">MKNTLTILIVDDSEIIRELLKLTLQKLGHNGVMVNNGEEALRCLDERAFDLVLMDVTMPVMDGLSALKLLRQKEQLSNQVNVRQPVILITGNDLPSDLEKFLDAGADGFVSKPVNLEALKNEINNVMAGR</sequence>
<dbReference type="Gene3D" id="3.40.50.2300">
    <property type="match status" value="1"/>
</dbReference>
<evidence type="ECO:0000313" key="5">
    <source>
        <dbReference type="EMBL" id="TDK66446.1"/>
    </source>
</evidence>
<reference evidence="5 6" key="1">
    <citation type="submission" date="2019-03" db="EMBL/GenBank/DDBJ databases">
        <title>Sapientia aquatica gen. nov., sp. nov., isolated from a crater lake.</title>
        <authorList>
            <person name="Felfoldi T."/>
            <person name="Szabo A."/>
            <person name="Toth E."/>
            <person name="Schumann P."/>
            <person name="Keki Z."/>
            <person name="Marialigeti K."/>
            <person name="Mathe I."/>
        </authorList>
    </citation>
    <scope>NUCLEOTIDE SEQUENCE [LARGE SCALE GENOMIC DNA]</scope>
    <source>
        <strain evidence="5 6">SA-152</strain>
    </source>
</reference>